<sequence>MFNVILWIAKSYTAWCDLPKERYGSWGTVYSRFFLWRDTGLLETLLVP</sequence>
<protein>
    <recommendedName>
        <fullName evidence="1">Insertion element IS402-like domain-containing protein</fullName>
    </recommendedName>
</protein>
<feature type="domain" description="Insertion element IS402-like" evidence="1">
    <location>
        <begin position="1"/>
        <end position="45"/>
    </location>
</feature>
<reference evidence="2 3" key="1">
    <citation type="submission" date="2017-02" db="EMBL/GenBank/DDBJ databases">
        <authorList>
            <person name="Peterson S.W."/>
        </authorList>
    </citation>
    <scope>NUCLEOTIDE SEQUENCE [LARGE SCALE GENOMIC DNA]</scope>
    <source>
        <strain evidence="2 3">42ea</strain>
    </source>
</reference>
<dbReference type="Proteomes" id="UP000195611">
    <property type="component" value="Unassembled WGS sequence"/>
</dbReference>
<organism evidence="2 3">
    <name type="scientific">Marinilactibacillus psychrotolerans 42ea</name>
    <dbReference type="NCBI Taxonomy" id="1255609"/>
    <lineage>
        <taxon>Bacteria</taxon>
        <taxon>Bacillati</taxon>
        <taxon>Bacillota</taxon>
        <taxon>Bacilli</taxon>
        <taxon>Lactobacillales</taxon>
        <taxon>Carnobacteriaceae</taxon>
        <taxon>Marinilactibacillus</taxon>
    </lineage>
</organism>
<dbReference type="Pfam" id="PF13340">
    <property type="entry name" value="DUF4096"/>
    <property type="match status" value="1"/>
</dbReference>
<name>A0A1R4KFM1_9LACT</name>
<proteinExistence type="predicted"/>
<dbReference type="InterPro" id="IPR025161">
    <property type="entry name" value="IS402-like_dom"/>
</dbReference>
<dbReference type="EMBL" id="FUKW01000136">
    <property type="protein sequence ID" value="SJN43121.1"/>
    <property type="molecule type" value="Genomic_DNA"/>
</dbReference>
<evidence type="ECO:0000313" key="2">
    <source>
        <dbReference type="EMBL" id="SJN43121.1"/>
    </source>
</evidence>
<evidence type="ECO:0000259" key="1">
    <source>
        <dbReference type="Pfam" id="PF13340"/>
    </source>
</evidence>
<gene>
    <name evidence="2" type="ORF">FM115_09885</name>
</gene>
<accession>A0A1R4KFM1</accession>
<dbReference type="AlphaFoldDB" id="A0A1R4KFM1"/>
<evidence type="ECO:0000313" key="3">
    <source>
        <dbReference type="Proteomes" id="UP000195611"/>
    </source>
</evidence>